<dbReference type="GO" id="GO:0005975">
    <property type="term" value="P:carbohydrate metabolic process"/>
    <property type="evidence" value="ECO:0007669"/>
    <property type="project" value="InterPro"/>
</dbReference>
<comment type="similarity">
    <text evidence="1">Belongs to the glycosyl hydrolase 16 family.</text>
</comment>
<dbReference type="PANTHER" id="PTHR10963">
    <property type="entry name" value="GLYCOSYL HYDROLASE-RELATED"/>
    <property type="match status" value="1"/>
</dbReference>
<sequence length="379" mass="43186">MLKKYWYLIVPSVILVGCSGCSDSKEENTPSKEVESELTLSQSSLSFDAETGEKTFVVKANKGWDVLSSVDWVNLSPSKGGNGETSVKVTVDENDTEQERETNIQVRVQDLVRDLTIRQGKGFVPDYVPKGYQLVWNDEFNETALADGKHPLPNSDWWFETGNQGWGNNEPQNYVDKVAGNDTVAQIKNGKLYITAHKLETPYEGSDYISARMNTSQSWLYGYFEMKAKLPGGKGTWAAFWMMPKNYKEWPLDGEIDILEYVGYRPDVVQTSIHTEAYNHKINTEKTATQGIQGAETKYHVYGLKWTEDEIIGYVDGIEYFSFKNDKKNNKETWPFNQPFYIKLNLAIGGDWGGLHGIDDTIFPVDYIIDYVRVYQKQQ</sequence>
<dbReference type="OrthoDB" id="9809583at2"/>
<dbReference type="EC" id="3.2.1.73" evidence="3"/>
<dbReference type="InterPro" id="IPR050546">
    <property type="entry name" value="Glycosyl_Hydrlase_16"/>
</dbReference>
<dbReference type="HOGENOM" id="CLU_019533_5_2_10"/>
<dbReference type="Gene3D" id="2.60.120.200">
    <property type="match status" value="1"/>
</dbReference>
<keyword evidence="3" id="KW-0378">Hydrolase</keyword>
<evidence type="ECO:0000313" key="4">
    <source>
        <dbReference type="Proteomes" id="UP000018439"/>
    </source>
</evidence>
<dbReference type="EMBL" id="CM001167">
    <property type="protein sequence ID" value="EGJ71705.1"/>
    <property type="molecule type" value="Genomic_DNA"/>
</dbReference>
<dbReference type="InterPro" id="IPR024361">
    <property type="entry name" value="BACON"/>
</dbReference>
<protein>
    <submittedName>
        <fullName evidence="3">Licheninase</fullName>
        <ecNumber evidence="3">3.2.1.73</ecNumber>
    </submittedName>
</protein>
<dbReference type="PANTHER" id="PTHR10963:SF55">
    <property type="entry name" value="GLYCOSIDE HYDROLASE FAMILY 16 PROTEIN"/>
    <property type="match status" value="1"/>
</dbReference>
<feature type="domain" description="GH16" evidence="2">
    <location>
        <begin position="134"/>
        <end position="379"/>
    </location>
</feature>
<gene>
    <name evidence="3" type="ORF">Bcop_1511</name>
</gene>
<evidence type="ECO:0000313" key="3">
    <source>
        <dbReference type="EMBL" id="EGJ71705.1"/>
    </source>
</evidence>
<dbReference type="GO" id="GO:0042972">
    <property type="term" value="F:licheninase activity"/>
    <property type="evidence" value="ECO:0007669"/>
    <property type="project" value="UniProtKB-EC"/>
</dbReference>
<dbReference type="InterPro" id="IPR013320">
    <property type="entry name" value="ConA-like_dom_sf"/>
</dbReference>
<dbReference type="CDD" id="cd08023">
    <property type="entry name" value="GH16_laminarinase_like"/>
    <property type="match status" value="1"/>
</dbReference>
<dbReference type="AlphaFoldDB" id="F3ZQ39"/>
<keyword evidence="4" id="KW-1185">Reference proteome</keyword>
<organism evidence="3 4">
    <name type="scientific">Bacteroides coprosuis DSM 18011</name>
    <dbReference type="NCBI Taxonomy" id="679937"/>
    <lineage>
        <taxon>Bacteria</taxon>
        <taxon>Pseudomonadati</taxon>
        <taxon>Bacteroidota</taxon>
        <taxon>Bacteroidia</taxon>
        <taxon>Bacteroidales</taxon>
        <taxon>Bacteroidaceae</taxon>
        <taxon>Bacteroides</taxon>
    </lineage>
</organism>
<dbReference type="eggNOG" id="COG2273">
    <property type="taxonomic scope" value="Bacteria"/>
</dbReference>
<dbReference type="Gene3D" id="2.60.40.10">
    <property type="entry name" value="Immunoglobulins"/>
    <property type="match status" value="1"/>
</dbReference>
<dbReference type="Pfam" id="PF00722">
    <property type="entry name" value="Glyco_hydro_16"/>
    <property type="match status" value="1"/>
</dbReference>
<name>F3ZQ39_9BACE</name>
<evidence type="ECO:0000259" key="2">
    <source>
        <dbReference type="PROSITE" id="PS51762"/>
    </source>
</evidence>
<dbReference type="Pfam" id="PF19190">
    <property type="entry name" value="BACON_2"/>
    <property type="match status" value="1"/>
</dbReference>
<dbReference type="Proteomes" id="UP000018439">
    <property type="component" value="Chromosome"/>
</dbReference>
<dbReference type="PROSITE" id="PS51762">
    <property type="entry name" value="GH16_2"/>
    <property type="match status" value="1"/>
</dbReference>
<proteinExistence type="inferred from homology"/>
<dbReference type="PROSITE" id="PS51257">
    <property type="entry name" value="PROKAR_LIPOPROTEIN"/>
    <property type="match status" value="1"/>
</dbReference>
<dbReference type="CDD" id="cd14948">
    <property type="entry name" value="BACON"/>
    <property type="match status" value="1"/>
</dbReference>
<dbReference type="InterPro" id="IPR000757">
    <property type="entry name" value="Beta-glucanase-like"/>
</dbReference>
<evidence type="ECO:0000256" key="1">
    <source>
        <dbReference type="ARBA" id="ARBA00006865"/>
    </source>
</evidence>
<dbReference type="STRING" id="679937.Bcop_1511"/>
<dbReference type="InterPro" id="IPR013783">
    <property type="entry name" value="Ig-like_fold"/>
</dbReference>
<accession>F3ZQ39</accession>
<reference evidence="3 4" key="1">
    <citation type="journal article" date="2011" name="Stand. Genomic Sci.">
        <title>Non-contiguous finished genome sequence of Bacteroides coprosuis type strain (PC139).</title>
        <authorList>
            <person name="Land M."/>
            <person name="Held B."/>
            <person name="Gronow S."/>
            <person name="Abt B."/>
            <person name="Lucas S."/>
            <person name="Del Rio T.G."/>
            <person name="Nolan M."/>
            <person name="Tice H."/>
            <person name="Cheng J.F."/>
            <person name="Pitluck S."/>
            <person name="Liolios K."/>
            <person name="Pagani I."/>
            <person name="Ivanova N."/>
            <person name="Mavromatis K."/>
            <person name="Mikhailova N."/>
            <person name="Pati A."/>
            <person name="Tapia R."/>
            <person name="Han C."/>
            <person name="Goodwin L."/>
            <person name="Chen A."/>
            <person name="Palaniappan K."/>
            <person name="Hauser L."/>
            <person name="Brambilla E.M."/>
            <person name="Rohde M."/>
            <person name="Goker M."/>
            <person name="Detter J.C."/>
            <person name="Woyke T."/>
            <person name="Bristow J."/>
            <person name="Eisen J.A."/>
            <person name="Markowitz V."/>
            <person name="Hugenholtz P."/>
            <person name="Kyrpides N.C."/>
            <person name="Klenk H.P."/>
            <person name="Lapidus A."/>
        </authorList>
    </citation>
    <scope>NUCLEOTIDE SEQUENCE [LARGE SCALE GENOMIC DNA]</scope>
    <source>
        <strain evidence="3 4">DSM 18011</strain>
    </source>
</reference>
<dbReference type="SUPFAM" id="SSF49899">
    <property type="entry name" value="Concanavalin A-like lectins/glucanases"/>
    <property type="match status" value="1"/>
</dbReference>
<keyword evidence="3" id="KW-0326">Glycosidase</keyword>